<organism evidence="1 2">
    <name type="scientific">Taenia crassiceps</name>
    <dbReference type="NCBI Taxonomy" id="6207"/>
    <lineage>
        <taxon>Eukaryota</taxon>
        <taxon>Metazoa</taxon>
        <taxon>Spiralia</taxon>
        <taxon>Lophotrochozoa</taxon>
        <taxon>Platyhelminthes</taxon>
        <taxon>Cestoda</taxon>
        <taxon>Eucestoda</taxon>
        <taxon>Cyclophyllidea</taxon>
        <taxon>Taeniidae</taxon>
        <taxon>Taenia</taxon>
    </lineage>
</organism>
<keyword evidence="2" id="KW-1185">Reference proteome</keyword>
<name>A0ABR4QM43_9CEST</name>
<protein>
    <submittedName>
        <fullName evidence="1">Uncharacterized protein</fullName>
    </submittedName>
</protein>
<gene>
    <name evidence="1" type="ORF">TcWFU_008862</name>
</gene>
<proteinExistence type="predicted"/>
<reference evidence="1 2" key="1">
    <citation type="journal article" date="2022" name="Front. Cell. Infect. Microbiol.">
        <title>The Genomes of Two Strains of Taenia crassiceps the Animal Model for the Study of Human Cysticercosis.</title>
        <authorList>
            <person name="Bobes R.J."/>
            <person name="Estrada K."/>
            <person name="Rios-Valencia D.G."/>
            <person name="Calderon-Gallegos A."/>
            <person name="de la Torre P."/>
            <person name="Carrero J.C."/>
            <person name="Sanchez-Flores A."/>
            <person name="Laclette J.P."/>
        </authorList>
    </citation>
    <scope>NUCLEOTIDE SEQUENCE [LARGE SCALE GENOMIC DNA]</scope>
    <source>
        <strain evidence="1">WFUcys</strain>
    </source>
</reference>
<accession>A0ABR4QM43</accession>
<sequence>MKPEHKSNCDADEGLFQCSHILQNLRKVIMNHASLPFKVQDFEFIQISERTNIGYIIEREIKFANFSHFF</sequence>
<evidence type="ECO:0000313" key="2">
    <source>
        <dbReference type="Proteomes" id="UP001651158"/>
    </source>
</evidence>
<dbReference type="EMBL" id="JAKROA010000002">
    <property type="protein sequence ID" value="KAL5110851.1"/>
    <property type="molecule type" value="Genomic_DNA"/>
</dbReference>
<dbReference type="Proteomes" id="UP001651158">
    <property type="component" value="Unassembled WGS sequence"/>
</dbReference>
<comment type="caution">
    <text evidence="1">The sequence shown here is derived from an EMBL/GenBank/DDBJ whole genome shotgun (WGS) entry which is preliminary data.</text>
</comment>
<evidence type="ECO:0000313" key="1">
    <source>
        <dbReference type="EMBL" id="KAL5110851.1"/>
    </source>
</evidence>